<organism evidence="1 2">
    <name type="scientific">Caerostris extrusa</name>
    <name type="common">Bark spider</name>
    <name type="synonym">Caerostris bankana</name>
    <dbReference type="NCBI Taxonomy" id="172846"/>
    <lineage>
        <taxon>Eukaryota</taxon>
        <taxon>Metazoa</taxon>
        <taxon>Ecdysozoa</taxon>
        <taxon>Arthropoda</taxon>
        <taxon>Chelicerata</taxon>
        <taxon>Arachnida</taxon>
        <taxon>Araneae</taxon>
        <taxon>Araneomorphae</taxon>
        <taxon>Entelegynae</taxon>
        <taxon>Araneoidea</taxon>
        <taxon>Araneidae</taxon>
        <taxon>Caerostris</taxon>
    </lineage>
</organism>
<protein>
    <submittedName>
        <fullName evidence="1">Uncharacterized protein</fullName>
    </submittedName>
</protein>
<proteinExistence type="predicted"/>
<evidence type="ECO:0000313" key="2">
    <source>
        <dbReference type="Proteomes" id="UP001054945"/>
    </source>
</evidence>
<dbReference type="Proteomes" id="UP001054945">
    <property type="component" value="Unassembled WGS sequence"/>
</dbReference>
<accession>A0AAV4YAM0</accession>
<name>A0AAV4YAM0_CAEEX</name>
<sequence>MLSSQAVVVLYRVFETLTLTTRTAERARDNHPQVIVFGGFISSSHSPQLQNYGCNPQYRIMAAISDIGGLVAQ</sequence>
<evidence type="ECO:0000313" key="1">
    <source>
        <dbReference type="EMBL" id="GIZ03265.1"/>
    </source>
</evidence>
<dbReference type="AlphaFoldDB" id="A0AAV4YAM0"/>
<gene>
    <name evidence="1" type="ORF">CEXT_622031</name>
</gene>
<keyword evidence="2" id="KW-1185">Reference proteome</keyword>
<comment type="caution">
    <text evidence="1">The sequence shown here is derived from an EMBL/GenBank/DDBJ whole genome shotgun (WGS) entry which is preliminary data.</text>
</comment>
<reference evidence="1 2" key="1">
    <citation type="submission" date="2021-06" db="EMBL/GenBank/DDBJ databases">
        <title>Caerostris extrusa draft genome.</title>
        <authorList>
            <person name="Kono N."/>
            <person name="Arakawa K."/>
        </authorList>
    </citation>
    <scope>NUCLEOTIDE SEQUENCE [LARGE SCALE GENOMIC DNA]</scope>
</reference>
<dbReference type="EMBL" id="BPLR01001578">
    <property type="protein sequence ID" value="GIZ03265.1"/>
    <property type="molecule type" value="Genomic_DNA"/>
</dbReference>